<dbReference type="InterPro" id="IPR026444">
    <property type="entry name" value="Secre_tail"/>
</dbReference>
<organism evidence="3 4">
    <name type="scientific">Fibrella aestuarina BUZ 2</name>
    <dbReference type="NCBI Taxonomy" id="1166018"/>
    <lineage>
        <taxon>Bacteria</taxon>
        <taxon>Pseudomonadati</taxon>
        <taxon>Bacteroidota</taxon>
        <taxon>Cytophagia</taxon>
        <taxon>Cytophagales</taxon>
        <taxon>Spirosomataceae</taxon>
        <taxon>Fibrella</taxon>
    </lineage>
</organism>
<dbReference type="eggNOG" id="COG2831">
    <property type="taxonomic scope" value="Bacteria"/>
</dbReference>
<sequence>MYLMKKLYALLGLLAIARVGCSQSNPAPFDLSSGNYTFVSWDGASAAGTYPPNMVFQTSRDGEDNLFNPLAPGTGDYQCAYNLTARSRLLGKGSAGISFLNTAEAQFNDCVGGTVSNTRFVGSAVVALNTTGRDGIIVSWTGGTVASGGRPYAIQLQYRVGTSGNFTNVAGAAYVASTTGTSQAFSLVLPSTVNDQPVVQLRWVYYQTGTGSGTRPELRLDDITIGSTPLPVTYLDFKAEPLGKTTRLSWATASEVNNASFSIERSADAATYATLGRITGSGTTTARQTYTFTDEAPAPGWNYYRLRQTDNDGAASVSRPLAVWAGTDITAQVFPNPTHDRLQVRWPTAEQTTPAYILLYDALGILRRKTSRAGDVTDLTVSDLPVGLYLIHLQQQGQPTITRHVLIN</sequence>
<gene>
    <name evidence="3" type="ORF">FAES_4280</name>
</gene>
<feature type="signal peptide" evidence="1">
    <location>
        <begin position="1"/>
        <end position="24"/>
    </location>
</feature>
<dbReference type="PATRIC" id="fig|1166018.3.peg.1238"/>
<keyword evidence="4" id="KW-1185">Reference proteome</keyword>
<evidence type="ECO:0000313" key="4">
    <source>
        <dbReference type="Proteomes" id="UP000011058"/>
    </source>
</evidence>
<evidence type="ECO:0000256" key="1">
    <source>
        <dbReference type="SAM" id="SignalP"/>
    </source>
</evidence>
<dbReference type="KEGG" id="fae:FAES_4280"/>
<dbReference type="AlphaFoldDB" id="I0KDS7"/>
<protein>
    <recommendedName>
        <fullName evidence="2">Secretion system C-terminal sorting domain-containing protein</fullName>
    </recommendedName>
</protein>
<proteinExistence type="predicted"/>
<dbReference type="Pfam" id="PF18962">
    <property type="entry name" value="Por_Secre_tail"/>
    <property type="match status" value="1"/>
</dbReference>
<dbReference type="Proteomes" id="UP000011058">
    <property type="component" value="Chromosome"/>
</dbReference>
<feature type="chain" id="PRO_5003631453" description="Secretion system C-terminal sorting domain-containing protein" evidence="1">
    <location>
        <begin position="25"/>
        <end position="408"/>
    </location>
</feature>
<dbReference type="NCBIfam" id="TIGR04183">
    <property type="entry name" value="Por_Secre_tail"/>
    <property type="match status" value="1"/>
</dbReference>
<reference evidence="3 4" key="1">
    <citation type="journal article" date="2012" name="J. Bacteriol.">
        <title>Genome Sequence of Fibrella aestuarina BUZ 2T, a Filamentous Marine Bacterium.</title>
        <authorList>
            <person name="Filippini M."/>
            <person name="Qi W."/>
            <person name="Blom J."/>
            <person name="Goesmann A."/>
            <person name="Smits T.H."/>
            <person name="Bagheri H.C."/>
        </authorList>
    </citation>
    <scope>NUCLEOTIDE SEQUENCE [LARGE SCALE GENOMIC DNA]</scope>
    <source>
        <strain evidence="4">BUZ 2T</strain>
    </source>
</reference>
<evidence type="ECO:0000313" key="3">
    <source>
        <dbReference type="EMBL" id="CCH02280.1"/>
    </source>
</evidence>
<feature type="domain" description="Secretion system C-terminal sorting" evidence="2">
    <location>
        <begin position="333"/>
        <end position="404"/>
    </location>
</feature>
<dbReference type="EMBL" id="HE796683">
    <property type="protein sequence ID" value="CCH02280.1"/>
    <property type="molecule type" value="Genomic_DNA"/>
</dbReference>
<dbReference type="HOGENOM" id="CLU_673951_0_0_10"/>
<accession>I0KDS7</accession>
<dbReference type="STRING" id="1166018.FAES_4280"/>
<name>I0KDS7_9BACT</name>
<keyword evidence="1" id="KW-0732">Signal</keyword>
<evidence type="ECO:0000259" key="2">
    <source>
        <dbReference type="Pfam" id="PF18962"/>
    </source>
</evidence>
<dbReference type="eggNOG" id="COG2374">
    <property type="taxonomic scope" value="Bacteria"/>
</dbReference>